<evidence type="ECO:0000313" key="1">
    <source>
        <dbReference type="EMBL" id="VUZ38939.1"/>
    </source>
</evidence>
<dbReference type="AlphaFoldDB" id="A0A564XW09"/>
<protein>
    <submittedName>
        <fullName evidence="1">Uncharacterized protein</fullName>
    </submittedName>
</protein>
<proteinExistence type="predicted"/>
<dbReference type="EMBL" id="CABIJS010000010">
    <property type="protein sequence ID" value="VUZ38939.1"/>
    <property type="molecule type" value="Genomic_DNA"/>
</dbReference>
<reference evidence="1 2" key="1">
    <citation type="submission" date="2019-07" db="EMBL/GenBank/DDBJ databases">
        <authorList>
            <person name="Jastrzebski P J."/>
            <person name="Paukszto L."/>
            <person name="Jastrzebski P J."/>
        </authorList>
    </citation>
    <scope>NUCLEOTIDE SEQUENCE [LARGE SCALE GENOMIC DNA]</scope>
    <source>
        <strain evidence="1 2">WMS-il1</strain>
    </source>
</reference>
<name>A0A564XW09_HYMDI</name>
<accession>A0A564XW09</accession>
<evidence type="ECO:0000313" key="2">
    <source>
        <dbReference type="Proteomes" id="UP000321570"/>
    </source>
</evidence>
<keyword evidence="2" id="KW-1185">Reference proteome</keyword>
<gene>
    <name evidence="1" type="ORF">WMSIL1_LOCUS319</name>
</gene>
<organism evidence="1 2">
    <name type="scientific">Hymenolepis diminuta</name>
    <name type="common">Rat tapeworm</name>
    <dbReference type="NCBI Taxonomy" id="6216"/>
    <lineage>
        <taxon>Eukaryota</taxon>
        <taxon>Metazoa</taxon>
        <taxon>Spiralia</taxon>
        <taxon>Lophotrochozoa</taxon>
        <taxon>Platyhelminthes</taxon>
        <taxon>Cestoda</taxon>
        <taxon>Eucestoda</taxon>
        <taxon>Cyclophyllidea</taxon>
        <taxon>Hymenolepididae</taxon>
        <taxon>Hymenolepis</taxon>
    </lineage>
</organism>
<sequence>MTDLSHSTRIKMLLREFSRIDHHLCSSYFQPMDPADLTYEKINNVVNRLCTSYRFGSPEENQIRCLIFSLGLRSPCNAEIRLRLLSLLDKEIGFKKSRYKPESAGGLLTASFQLERT</sequence>
<dbReference type="Proteomes" id="UP000321570">
    <property type="component" value="Unassembled WGS sequence"/>
</dbReference>